<comment type="similarity">
    <text evidence="1">Belongs to the bacterial ribosomal protein bS21 family.</text>
</comment>
<organism evidence="5 6">
    <name type="scientific">Kluyveromyces dobzhanskii CBS 2104</name>
    <dbReference type="NCBI Taxonomy" id="1427455"/>
    <lineage>
        <taxon>Eukaryota</taxon>
        <taxon>Fungi</taxon>
        <taxon>Dikarya</taxon>
        <taxon>Ascomycota</taxon>
        <taxon>Saccharomycotina</taxon>
        <taxon>Saccharomycetes</taxon>
        <taxon>Saccharomycetales</taxon>
        <taxon>Saccharomycetaceae</taxon>
        <taxon>Kluyveromyces</taxon>
    </lineage>
</organism>
<dbReference type="PANTHER" id="PTHR41237:SF1">
    <property type="entry name" value="SMALL RIBOSOMAL SUBUNIT PROTEIN BS21M"/>
    <property type="match status" value="1"/>
</dbReference>
<feature type="region of interest" description="Disordered" evidence="4">
    <location>
        <begin position="42"/>
        <end position="74"/>
    </location>
</feature>
<dbReference type="EMBL" id="CCBQ010000037">
    <property type="protein sequence ID" value="CDO94399.1"/>
    <property type="molecule type" value="Genomic_DNA"/>
</dbReference>
<keyword evidence="3" id="KW-0687">Ribonucleoprotein</keyword>
<accession>A0A0A8L879</accession>
<sequence length="154" mass="17519">MISARGFQLSAMRVPGLFVRPFTHSSMKRQEIIDYTRLTPLSKSAKESPNGSRKEMSFSAMMQSPREDAMSSKLTGVQAGRTIDVFSGNTMAAFQRLGSVVRSNSIFKDKRAQRFHLKPGKARELRKSLKHRKEFMKSFKNLIDVVKDAKRKGY</sequence>
<keyword evidence="6" id="KW-1185">Reference proteome</keyword>
<keyword evidence="2" id="KW-0689">Ribosomal protein</keyword>
<evidence type="ECO:0000256" key="1">
    <source>
        <dbReference type="ARBA" id="ARBA00006640"/>
    </source>
</evidence>
<dbReference type="GO" id="GO:0003735">
    <property type="term" value="F:structural constituent of ribosome"/>
    <property type="evidence" value="ECO:0007669"/>
    <property type="project" value="InterPro"/>
</dbReference>
<evidence type="ECO:0000256" key="3">
    <source>
        <dbReference type="ARBA" id="ARBA00023274"/>
    </source>
</evidence>
<reference evidence="5 6" key="1">
    <citation type="submission" date="2014-03" db="EMBL/GenBank/DDBJ databases">
        <title>The genome of Kluyveromyces dobzhanskii.</title>
        <authorList>
            <person name="Nystedt B."/>
            <person name="Astrom S."/>
        </authorList>
    </citation>
    <scope>NUCLEOTIDE SEQUENCE [LARGE SCALE GENOMIC DNA]</scope>
    <source>
        <strain evidence="5 6">CBS 2104</strain>
    </source>
</reference>
<comment type="caution">
    <text evidence="5">The sequence shown here is derived from an EMBL/GenBank/DDBJ whole genome shotgun (WGS) entry which is preliminary data.</text>
</comment>
<dbReference type="PANTHER" id="PTHR41237">
    <property type="entry name" value="37S RIBOSOMAL PROTEIN MRP21, MITOCHONDRIAL"/>
    <property type="match status" value="1"/>
</dbReference>
<dbReference type="AlphaFoldDB" id="A0A0A8L879"/>
<gene>
    <name evidence="5" type="ORF">KLDO_g2666</name>
</gene>
<dbReference type="Proteomes" id="UP000031516">
    <property type="component" value="Unassembled WGS sequence"/>
</dbReference>
<evidence type="ECO:0000313" key="6">
    <source>
        <dbReference type="Proteomes" id="UP000031516"/>
    </source>
</evidence>
<dbReference type="GO" id="GO:0070124">
    <property type="term" value="P:mitochondrial translational initiation"/>
    <property type="evidence" value="ECO:0007669"/>
    <property type="project" value="TreeGrafter"/>
</dbReference>
<proteinExistence type="inferred from homology"/>
<dbReference type="OrthoDB" id="2501249at2759"/>
<dbReference type="GO" id="GO:0005763">
    <property type="term" value="C:mitochondrial small ribosomal subunit"/>
    <property type="evidence" value="ECO:0007669"/>
    <property type="project" value="TreeGrafter"/>
</dbReference>
<protein>
    <submittedName>
        <fullName evidence="5">WGS project CCBQ000000000 data, contig 00106</fullName>
    </submittedName>
</protein>
<feature type="compositionally biased region" description="Polar residues" evidence="4">
    <location>
        <begin position="42"/>
        <end position="51"/>
    </location>
</feature>
<dbReference type="InterPro" id="IPR001911">
    <property type="entry name" value="Ribosomal_bS21"/>
</dbReference>
<dbReference type="InterPro" id="IPR052837">
    <property type="entry name" value="Mitoribosomal_bS21"/>
</dbReference>
<evidence type="ECO:0000256" key="4">
    <source>
        <dbReference type="SAM" id="MobiDB-lite"/>
    </source>
</evidence>
<evidence type="ECO:0000256" key="2">
    <source>
        <dbReference type="ARBA" id="ARBA00022980"/>
    </source>
</evidence>
<name>A0A0A8L879_9SACH</name>
<evidence type="ECO:0000313" key="5">
    <source>
        <dbReference type="EMBL" id="CDO94399.1"/>
    </source>
</evidence>
<dbReference type="Pfam" id="PF01165">
    <property type="entry name" value="Ribosomal_S21"/>
    <property type="match status" value="1"/>
</dbReference>